<evidence type="ECO:0000256" key="5">
    <source>
        <dbReference type="SAM" id="MobiDB-lite"/>
    </source>
</evidence>
<feature type="transmembrane region" description="Helical" evidence="6">
    <location>
        <begin position="368"/>
        <end position="394"/>
    </location>
</feature>
<comment type="subcellular location">
    <subcellularLocation>
        <location evidence="1">Membrane</location>
        <topology evidence="1">Multi-pass membrane protein</topology>
    </subcellularLocation>
</comment>
<feature type="transmembrane region" description="Helical" evidence="6">
    <location>
        <begin position="70"/>
        <end position="91"/>
    </location>
</feature>
<accession>A0A852ZGR6</accession>
<feature type="compositionally biased region" description="Basic and acidic residues" evidence="5">
    <location>
        <begin position="503"/>
        <end position="517"/>
    </location>
</feature>
<feature type="region of interest" description="Disordered" evidence="5">
    <location>
        <begin position="460"/>
        <end position="481"/>
    </location>
</feature>
<keyword evidence="9" id="KW-1185">Reference proteome</keyword>
<evidence type="ECO:0000313" key="8">
    <source>
        <dbReference type="EMBL" id="NYH92114.1"/>
    </source>
</evidence>
<keyword evidence="4 6" id="KW-0472">Membrane</keyword>
<name>A0A852ZGR6_9ACTN</name>
<feature type="transmembrane region" description="Helical" evidence="6">
    <location>
        <begin position="45"/>
        <end position="64"/>
    </location>
</feature>
<feature type="region of interest" description="Disordered" evidence="5">
    <location>
        <begin position="1"/>
        <end position="32"/>
    </location>
</feature>
<dbReference type="InterPro" id="IPR007016">
    <property type="entry name" value="O-antigen_ligase-rel_domated"/>
</dbReference>
<evidence type="ECO:0000256" key="3">
    <source>
        <dbReference type="ARBA" id="ARBA00022989"/>
    </source>
</evidence>
<feature type="transmembrane region" description="Helical" evidence="6">
    <location>
        <begin position="168"/>
        <end position="195"/>
    </location>
</feature>
<dbReference type="PANTHER" id="PTHR37422">
    <property type="entry name" value="TEICHURONIC ACID BIOSYNTHESIS PROTEIN TUAE"/>
    <property type="match status" value="1"/>
</dbReference>
<dbReference type="AlphaFoldDB" id="A0A852ZGR6"/>
<dbReference type="GO" id="GO:0016020">
    <property type="term" value="C:membrane"/>
    <property type="evidence" value="ECO:0007669"/>
    <property type="project" value="UniProtKB-SubCell"/>
</dbReference>
<protein>
    <submittedName>
        <fullName evidence="8">O-antigen ligase</fullName>
    </submittedName>
</protein>
<dbReference type="InterPro" id="IPR051533">
    <property type="entry name" value="WaaL-like"/>
</dbReference>
<feature type="transmembrane region" description="Helical" evidence="6">
    <location>
        <begin position="224"/>
        <end position="244"/>
    </location>
</feature>
<feature type="transmembrane region" description="Helical" evidence="6">
    <location>
        <begin position="430"/>
        <end position="450"/>
    </location>
</feature>
<feature type="region of interest" description="Disordered" evidence="5">
    <location>
        <begin position="503"/>
        <end position="544"/>
    </location>
</feature>
<gene>
    <name evidence="8" type="ORF">F4554_004752</name>
</gene>
<comment type="caution">
    <text evidence="8">The sequence shown here is derived from an EMBL/GenBank/DDBJ whole genome shotgun (WGS) entry which is preliminary data.</text>
</comment>
<dbReference type="RefSeq" id="WP_179789580.1">
    <property type="nucleotide sequence ID" value="NZ_BAAARR010000001.1"/>
</dbReference>
<dbReference type="PANTHER" id="PTHR37422:SF13">
    <property type="entry name" value="LIPOPOLYSACCHARIDE BIOSYNTHESIS PROTEIN PA4999-RELATED"/>
    <property type="match status" value="1"/>
</dbReference>
<keyword evidence="2 6" id="KW-0812">Transmembrane</keyword>
<evidence type="ECO:0000313" key="9">
    <source>
        <dbReference type="Proteomes" id="UP000579605"/>
    </source>
</evidence>
<feature type="compositionally biased region" description="Low complexity" evidence="5">
    <location>
        <begin position="527"/>
        <end position="537"/>
    </location>
</feature>
<feature type="transmembrane region" description="Helical" evidence="6">
    <location>
        <begin position="137"/>
        <end position="156"/>
    </location>
</feature>
<evidence type="ECO:0000256" key="1">
    <source>
        <dbReference type="ARBA" id="ARBA00004141"/>
    </source>
</evidence>
<proteinExistence type="predicted"/>
<dbReference type="EMBL" id="JACBZH010000001">
    <property type="protein sequence ID" value="NYH92114.1"/>
    <property type="molecule type" value="Genomic_DNA"/>
</dbReference>
<feature type="transmembrane region" description="Helical" evidence="6">
    <location>
        <begin position="103"/>
        <end position="121"/>
    </location>
</feature>
<dbReference type="GO" id="GO:0016874">
    <property type="term" value="F:ligase activity"/>
    <property type="evidence" value="ECO:0007669"/>
    <property type="project" value="UniProtKB-KW"/>
</dbReference>
<sequence length="544" mass="57898">MSSLHLTPLTGHESGADPAGADRDGADRSGVGRTGRAVAGRIDPAVVLSVFVAILMLLPSRYVVGPLGGAGTPAGLMAVACLLWYLSALITPSTTPVRGRQPLRTVVVFFVVSVLTSYAVMHAEPRAALEVNAADRGLILTAGWAGLALLAADGIPRLERLEVLRRRLVAGGSIVASLGLVQFFTGIDIAGYLAVPGLTANADFSSVLRRDEFNRPMATATHPIELGVVLTMLLPLAVHGMLHARPGTVWRHRLQVFLLLATIPMTVSRSAILGMAVAAVVMVPVWPGKVRVVALMVLGCGTVAMQAVVPGLLGTIRNLVTSIGSDSSTTARTDDYGAVLASVSHQPWFGRGLGTYLPQTYRILDNQYLGTAIETGLVGVAALLALFVAGWLLARGARRASSNPEVRHLAQCFAATMAVAAFSFGTFDALSFPMITNLMFLMLGCCAALWRLARENPTAGLSGTTAATPEPRLAGALGSPPMTPVQFRPEPWVEPQYWLEIEPETKSEGVPEDEPQRMHRATRRGTQRPTQRTTQQRPGRHRKV</sequence>
<keyword evidence="8" id="KW-0436">Ligase</keyword>
<evidence type="ECO:0000256" key="4">
    <source>
        <dbReference type="ARBA" id="ARBA00023136"/>
    </source>
</evidence>
<reference evidence="8 9" key="1">
    <citation type="submission" date="2020-07" db="EMBL/GenBank/DDBJ databases">
        <title>Sequencing the genomes of 1000 actinobacteria strains.</title>
        <authorList>
            <person name="Klenk H.-P."/>
        </authorList>
    </citation>
    <scope>NUCLEOTIDE SEQUENCE [LARGE SCALE GENOMIC DNA]</scope>
    <source>
        <strain evidence="8 9">DSM 18448</strain>
    </source>
</reference>
<dbReference type="Pfam" id="PF04932">
    <property type="entry name" value="Wzy_C"/>
    <property type="match status" value="1"/>
</dbReference>
<keyword evidence="3 6" id="KW-1133">Transmembrane helix</keyword>
<evidence type="ECO:0000259" key="7">
    <source>
        <dbReference type="Pfam" id="PF04932"/>
    </source>
</evidence>
<feature type="transmembrane region" description="Helical" evidence="6">
    <location>
        <begin position="256"/>
        <end position="286"/>
    </location>
</feature>
<evidence type="ECO:0000256" key="6">
    <source>
        <dbReference type="SAM" id="Phobius"/>
    </source>
</evidence>
<organism evidence="8 9">
    <name type="scientific">Actinopolymorpha rutila</name>
    <dbReference type="NCBI Taxonomy" id="446787"/>
    <lineage>
        <taxon>Bacteria</taxon>
        <taxon>Bacillati</taxon>
        <taxon>Actinomycetota</taxon>
        <taxon>Actinomycetes</taxon>
        <taxon>Propionibacteriales</taxon>
        <taxon>Actinopolymorphaceae</taxon>
        <taxon>Actinopolymorpha</taxon>
    </lineage>
</organism>
<dbReference type="Proteomes" id="UP000579605">
    <property type="component" value="Unassembled WGS sequence"/>
</dbReference>
<feature type="domain" description="O-antigen ligase-related" evidence="7">
    <location>
        <begin position="256"/>
        <end position="383"/>
    </location>
</feature>
<evidence type="ECO:0000256" key="2">
    <source>
        <dbReference type="ARBA" id="ARBA00022692"/>
    </source>
</evidence>